<comment type="caution">
    <text evidence="3">The sequence shown here is derived from an EMBL/GenBank/DDBJ whole genome shotgun (WGS) entry which is preliminary data.</text>
</comment>
<dbReference type="GeneID" id="90072029"/>
<feature type="region of interest" description="Disordered" evidence="1">
    <location>
        <begin position="317"/>
        <end position="361"/>
    </location>
</feature>
<accession>A0AAV5QHT8</accession>
<organism evidence="3 4">
    <name type="scientific">Saccharomycopsis crataegensis</name>
    <dbReference type="NCBI Taxonomy" id="43959"/>
    <lineage>
        <taxon>Eukaryota</taxon>
        <taxon>Fungi</taxon>
        <taxon>Dikarya</taxon>
        <taxon>Ascomycota</taxon>
        <taxon>Saccharomycotina</taxon>
        <taxon>Saccharomycetes</taxon>
        <taxon>Saccharomycopsidaceae</taxon>
        <taxon>Saccharomycopsis</taxon>
    </lineage>
</organism>
<reference evidence="3 4" key="1">
    <citation type="journal article" date="2023" name="Elife">
        <title>Identification of key yeast species and microbe-microbe interactions impacting larval growth of Drosophila in the wild.</title>
        <authorList>
            <person name="Mure A."/>
            <person name="Sugiura Y."/>
            <person name="Maeda R."/>
            <person name="Honda K."/>
            <person name="Sakurai N."/>
            <person name="Takahashi Y."/>
            <person name="Watada M."/>
            <person name="Katoh T."/>
            <person name="Gotoh A."/>
            <person name="Gotoh Y."/>
            <person name="Taniguchi I."/>
            <person name="Nakamura K."/>
            <person name="Hayashi T."/>
            <person name="Katayama T."/>
            <person name="Uemura T."/>
            <person name="Hattori Y."/>
        </authorList>
    </citation>
    <scope>NUCLEOTIDE SEQUENCE [LARGE SCALE GENOMIC DNA]</scope>
    <source>
        <strain evidence="3 4">SC-9</strain>
    </source>
</reference>
<keyword evidence="2" id="KW-0812">Transmembrane</keyword>
<feature type="transmembrane region" description="Helical" evidence="2">
    <location>
        <begin position="101"/>
        <end position="126"/>
    </location>
</feature>
<evidence type="ECO:0000313" key="3">
    <source>
        <dbReference type="EMBL" id="GMM34050.1"/>
    </source>
</evidence>
<feature type="transmembrane region" description="Helical" evidence="2">
    <location>
        <begin position="45"/>
        <end position="65"/>
    </location>
</feature>
<dbReference type="EMBL" id="BTFZ01000002">
    <property type="protein sequence ID" value="GMM34050.1"/>
    <property type="molecule type" value="Genomic_DNA"/>
</dbReference>
<name>A0AAV5QHT8_9ASCO</name>
<proteinExistence type="predicted"/>
<dbReference type="AlphaFoldDB" id="A0AAV5QHT8"/>
<feature type="transmembrane region" description="Helical" evidence="2">
    <location>
        <begin position="156"/>
        <end position="177"/>
    </location>
</feature>
<dbReference type="RefSeq" id="XP_064851050.1">
    <property type="nucleotide sequence ID" value="XM_064994978.1"/>
</dbReference>
<feature type="compositionally biased region" description="Polar residues" evidence="1">
    <location>
        <begin position="317"/>
        <end position="327"/>
    </location>
</feature>
<feature type="region of interest" description="Disordered" evidence="1">
    <location>
        <begin position="761"/>
        <end position="782"/>
    </location>
</feature>
<feature type="region of interest" description="Disordered" evidence="1">
    <location>
        <begin position="557"/>
        <end position="592"/>
    </location>
</feature>
<feature type="transmembrane region" description="Helical" evidence="2">
    <location>
        <begin position="12"/>
        <end position="33"/>
    </location>
</feature>
<keyword evidence="4" id="KW-1185">Reference proteome</keyword>
<feature type="compositionally biased region" description="Polar residues" evidence="1">
    <location>
        <begin position="936"/>
        <end position="947"/>
    </location>
</feature>
<evidence type="ECO:0000256" key="2">
    <source>
        <dbReference type="SAM" id="Phobius"/>
    </source>
</evidence>
<feature type="compositionally biased region" description="Polar residues" evidence="1">
    <location>
        <begin position="561"/>
        <end position="589"/>
    </location>
</feature>
<sequence>MLIRKKSLEIIELIILLVAISASIALTAISIIIDARFAKAYYDIHTSFLILIVSEIFFNITYIFWNVSQYYRVTSYGSVNVDVSLEAAKVSFYASKHTLQLFFSSFTLIFAIMSLGSGIAIANLSFRDAHDNYVTYSSNGGLDSQRPSFFSSSFKYLIVLLPLFICCQFLKGVLMAMDTYRVILSNSQLNSLLIVEDNDENFSKFYKGSFDSKLLNEDVKNLETNKSECSNDIDIDRRKQSKEKHLSKITDDEIISYSDISCDGQCIRKTSIRVPTSAHSLTLHSANITPPVTSTISFKDASVVLEGKISSDTRAQSIMITQDNESATDNEENKKDSRYRSALSQRTHRNQLSPVHEPSKKEYLESPVFRLKANRGLMISVDNGKNRKLNTSLLESFDRDLSNVLPEESSRSESSSTNLDFETSGNLEKCKKVLENHKNLKASKVYCTNGNGINKIDKRIHSCAPSSPPPKLSDEDQYTKKLKPLHLADQFSAKGESYRNNSDELTIHEGKNETCLKKCYFGERKSEVASIISWDSNYDPLSKDSTQEVRSIPANTLWPFSRTSPSPNSGRFSPSPNSGRFSPSPNSGRFSPKIVVSSPVTLKYGKETIGDDALNTSDSNFKYPAGFERQVNSIELAKKGHTPEDSFTFENVMPFHNENGSSNIQSKETVATDVVVSDYKFPSAEFPSKHPFRYDGQAEVVVLQDSTKENGDRRGILKENFQLESALMARNPQKPLLSYSTTEINTLNNVRGEKRKSLLRLNHYESTSPRKSKKSGGRSPLVRIGTNFHETRRSTVIFDDDFDFALDNELSGLAEEKYEYEKSMSYDGKDVEANSFSTGTRRMKNFSISSIKQIMNHIHSRSLSVDYLRNSKSNMNSYAVAHNRHKSLSNFHHHPGQQQFSWKFANEISYINDESLINDIIQHSDDYDFRSNIDSTSQNLTADSKNTSFDKRQSDNLTYPSSLDHNTDGRGNSNKRVSFEFDKKARIRNILAFTNIMCEDSYVASDKSIPSELPSGYIGEYDKEKWGAMKLMKKKQS</sequence>
<gene>
    <name evidence="3" type="ORF">DASC09_013750</name>
</gene>
<feature type="region of interest" description="Disordered" evidence="1">
    <location>
        <begin position="936"/>
        <end position="975"/>
    </location>
</feature>
<feature type="compositionally biased region" description="Polar residues" evidence="1">
    <location>
        <begin position="955"/>
        <end position="975"/>
    </location>
</feature>
<feature type="compositionally biased region" description="Polar residues" evidence="1">
    <location>
        <begin position="342"/>
        <end position="353"/>
    </location>
</feature>
<keyword evidence="2" id="KW-0472">Membrane</keyword>
<evidence type="ECO:0000256" key="1">
    <source>
        <dbReference type="SAM" id="MobiDB-lite"/>
    </source>
</evidence>
<keyword evidence="2" id="KW-1133">Transmembrane helix</keyword>
<evidence type="ECO:0000313" key="4">
    <source>
        <dbReference type="Proteomes" id="UP001360560"/>
    </source>
</evidence>
<protein>
    <submittedName>
        <fullName evidence="3">Uncharacterized protein</fullName>
    </submittedName>
</protein>
<dbReference type="Proteomes" id="UP001360560">
    <property type="component" value="Unassembled WGS sequence"/>
</dbReference>